<evidence type="ECO:0000313" key="17">
    <source>
        <dbReference type="EMBL" id="EES91055.1"/>
    </source>
</evidence>
<accession>A0A9P2G6W1</accession>
<comment type="caution">
    <text evidence="17">The sequence shown here is derived from an EMBL/GenBank/DDBJ whole genome shotgun (WGS) entry which is preliminary data.</text>
</comment>
<name>A0A9P2G6W1_CLOBO</name>
<dbReference type="Gene3D" id="3.90.320.10">
    <property type="match status" value="1"/>
</dbReference>
<comment type="subunit">
    <text evidence="14">Heterodimer of AddA and AddB.</text>
</comment>
<keyword evidence="1 14" id="KW-0004">4Fe-4S</keyword>
<dbReference type="GO" id="GO:0004386">
    <property type="term" value="F:helicase activity"/>
    <property type="evidence" value="ECO:0007669"/>
    <property type="project" value="UniProtKB-KW"/>
</dbReference>
<dbReference type="InterPro" id="IPR049035">
    <property type="entry name" value="ADDB_N"/>
</dbReference>
<dbReference type="PANTHER" id="PTHR30591">
    <property type="entry name" value="RECBCD ENZYME SUBUNIT RECC"/>
    <property type="match status" value="1"/>
</dbReference>
<evidence type="ECO:0000256" key="11">
    <source>
        <dbReference type="ARBA" id="ARBA00023014"/>
    </source>
</evidence>
<keyword evidence="13 14" id="KW-0234">DNA repair</keyword>
<feature type="binding site" evidence="14">
    <location>
        <position position="1104"/>
    </location>
    <ligand>
        <name>[4Fe-4S] cluster</name>
        <dbReference type="ChEBI" id="CHEBI:49883"/>
    </ligand>
</feature>
<dbReference type="SUPFAM" id="SSF52980">
    <property type="entry name" value="Restriction endonuclease-like"/>
    <property type="match status" value="1"/>
</dbReference>
<keyword evidence="7 14" id="KW-0347">Helicase</keyword>
<evidence type="ECO:0000256" key="2">
    <source>
        <dbReference type="ARBA" id="ARBA00022722"/>
    </source>
</evidence>
<dbReference type="Gene3D" id="3.40.50.300">
    <property type="entry name" value="P-loop containing nucleotide triphosphate hydrolases"/>
    <property type="match status" value="3"/>
</dbReference>
<dbReference type="Pfam" id="PF21445">
    <property type="entry name" value="ADDB_N"/>
    <property type="match status" value="1"/>
</dbReference>
<evidence type="ECO:0000256" key="6">
    <source>
        <dbReference type="ARBA" id="ARBA00022801"/>
    </source>
</evidence>
<dbReference type="InterPro" id="IPR011604">
    <property type="entry name" value="PDDEXK-like_dom_sf"/>
</dbReference>
<keyword evidence="6 14" id="KW-0378">Hydrolase</keyword>
<evidence type="ECO:0000256" key="4">
    <source>
        <dbReference type="ARBA" id="ARBA00022741"/>
    </source>
</evidence>
<dbReference type="Gene3D" id="6.10.140.1030">
    <property type="match status" value="1"/>
</dbReference>
<dbReference type="Pfam" id="PF12705">
    <property type="entry name" value="PDDEXK_1"/>
    <property type="match status" value="1"/>
</dbReference>
<dbReference type="AlphaFoldDB" id="A0A9P2G6W1"/>
<evidence type="ECO:0000256" key="9">
    <source>
        <dbReference type="ARBA" id="ARBA00022840"/>
    </source>
</evidence>
<comment type="cofactor">
    <cofactor evidence="14">
        <name>[4Fe-4S] cluster</name>
        <dbReference type="ChEBI" id="CHEBI:49883"/>
    </cofactor>
    <text evidence="14">Binds 1 [4Fe-4S] cluster.</text>
</comment>
<feature type="binding site" evidence="14">
    <location>
        <position position="1113"/>
    </location>
    <ligand>
        <name>[4Fe-4S] cluster</name>
        <dbReference type="ChEBI" id="CHEBI:49883"/>
    </ligand>
</feature>
<feature type="binding site" evidence="14">
    <location>
        <position position="1107"/>
    </location>
    <ligand>
        <name>[4Fe-4S] cluster</name>
        <dbReference type="ChEBI" id="CHEBI:49883"/>
    </ligand>
</feature>
<dbReference type="HAMAP" id="MF_01452">
    <property type="entry name" value="AddB_type1"/>
    <property type="match status" value="1"/>
</dbReference>
<evidence type="ECO:0000313" key="18">
    <source>
        <dbReference type="Proteomes" id="UP000006160"/>
    </source>
</evidence>
<evidence type="ECO:0000256" key="10">
    <source>
        <dbReference type="ARBA" id="ARBA00023004"/>
    </source>
</evidence>
<dbReference type="InterPro" id="IPR027417">
    <property type="entry name" value="P-loop_NTPase"/>
</dbReference>
<evidence type="ECO:0000259" key="16">
    <source>
        <dbReference type="Pfam" id="PF21445"/>
    </source>
</evidence>
<evidence type="ECO:0000256" key="5">
    <source>
        <dbReference type="ARBA" id="ARBA00022763"/>
    </source>
</evidence>
<dbReference type="EC" id="3.1.-.-" evidence="14"/>
<dbReference type="InterPro" id="IPR038726">
    <property type="entry name" value="PDDEXK_AddAB-type"/>
</dbReference>
<protein>
    <recommendedName>
        <fullName evidence="14">ATP-dependent helicase/deoxyribonuclease subunit B</fullName>
        <ecNumber evidence="14">3.1.-.-</ecNumber>
    </recommendedName>
    <alternativeName>
        <fullName evidence="14">ATP-dependent helicase/nuclease subunit AddB</fullName>
    </alternativeName>
</protein>
<feature type="domain" description="PD-(D/E)XK endonuclease-like" evidence="15">
    <location>
        <begin position="775"/>
        <end position="1114"/>
    </location>
</feature>
<proteinExistence type="inferred from homology"/>
<dbReference type="GO" id="GO:0000724">
    <property type="term" value="P:double-strand break repair via homologous recombination"/>
    <property type="evidence" value="ECO:0007669"/>
    <property type="project" value="UniProtKB-UniRule"/>
</dbReference>
<keyword evidence="12 14" id="KW-0238">DNA-binding</keyword>
<sequence>MEFIKNKRKVGENQMSFRFIYGRAGSGKSRFCIDSIEKELKKDEKKPLILIVPEQFSFQAEKSVVEKIKGTGITKVSVTSFERMAYEVFNEVGGSTRKLMNSSGKLMMIFNIINKLKSDLRIFATAANQEGFTNNISDIITELKRYDITPSELRASLNLIEEDEFLKDKITDISNIFQEFEESLHKNYIDNEDELTLLCKKLDESERYNGAEIWIDEFSSFTPQQYKIFEKLIKKAKRINVTLCMDYYKEIDSTDVFAPTKNTEQKLIKILEDNGIAIDKPIILNNNNLDRFKDNEEMRFLEENYFKYPYKPYKDKTENVKIIRAVNPYSEIENIAKEIVKITKDTDIRYREIAVISRELDGYEKIVKTIFNEYEIPHFIDKKKEIDDNPLIVLITSVIEISNKRWSYESMFRYLKTGLANIEKEDIDLLENYVLAYGIRGKNKWASIWEYGNEENLEKINDIRVRVSEPLIKFYSKIKGKTNAEEICTAVYNFLCSIEVNETIEKWVCRFKEEGNQQLVKEYSQIWNIVIELLDQVVEVFKEEKLELKDFVKILSLGFKDHKMGLIPPSLDQVLVSAVERVRTHKIKLLYIIGVNDGIFPAISKNEGILSDSDRGYLKKVGVEIAEDTKSKAFEEQYLIYRTLTITEKYLRLCYSIADYEGKALRPSIIITRFKALFPSITEESDNILEEEEKEDIELITREIPTFNTLVSVIRREDEKIKVNPFWSDVYKWYSENPNWKEKVSTVFSAVSYTNAVNDISEEKIRKLYGNRLYFSVSRLEKYAQCPFGYYIKYGLKAKERKLFALTPPDLGTFMHSVIDEFSEAVDKNSLKWYDIEKEWCKKTVSEIVDKKAEESSRGIFSSSPRYKYFTERLKRVLIKTILVIIEHLKRSGFQPIGHEIGFGYEESYPPIEIELSNGEKVKLIGRIDRVDKLDMENKDYYRIIDYKSGNKDFSLSDVYYGLQLQLLTYLDAILTNEEIKKKYPVVPGGVLYLKIDDPIIKGKRNLSDEEIEDEIMKALKMKGLILADEEVVREMDRKIEGNSLIIPARMNKNGTLGKSSVGTEEQFKLLREHVKKSLIKSCESMLKGDIKINPIRSKNANACEYCVYSSICEFDSNFEGNEFKILQEKKDEEVWELLKKEGEEPCQK</sequence>
<feature type="domain" description="ATP-dependent helicase/deoxyribonuclease subunit B N-terminal" evidence="16">
    <location>
        <begin position="19"/>
        <end position="302"/>
    </location>
</feature>
<keyword evidence="9 14" id="KW-0067">ATP-binding</keyword>
<comment type="similarity">
    <text evidence="14">Belongs to the helicase family. AddB/RexB type 1 subfamily.</text>
</comment>
<evidence type="ECO:0000256" key="3">
    <source>
        <dbReference type="ARBA" id="ARBA00022723"/>
    </source>
</evidence>
<keyword evidence="10 14" id="KW-0408">Iron</keyword>
<evidence type="ECO:0000256" key="7">
    <source>
        <dbReference type="ARBA" id="ARBA00022806"/>
    </source>
</evidence>
<keyword evidence="11 14" id="KW-0411">Iron-sulfur</keyword>
<dbReference type="EMBL" id="ACSJ01000007">
    <property type="protein sequence ID" value="EES91055.1"/>
    <property type="molecule type" value="Genomic_DNA"/>
</dbReference>
<dbReference type="GO" id="GO:0051539">
    <property type="term" value="F:4 iron, 4 sulfur cluster binding"/>
    <property type="evidence" value="ECO:0007669"/>
    <property type="project" value="UniProtKB-KW"/>
</dbReference>
<keyword evidence="2 14" id="KW-0540">Nuclease</keyword>
<dbReference type="NCBIfam" id="TIGR02773">
    <property type="entry name" value="addB_Gpos"/>
    <property type="match status" value="1"/>
</dbReference>
<dbReference type="GO" id="GO:0046872">
    <property type="term" value="F:metal ion binding"/>
    <property type="evidence" value="ECO:0007669"/>
    <property type="project" value="UniProtKB-KW"/>
</dbReference>
<dbReference type="InterPro" id="IPR014140">
    <property type="entry name" value="DNA_helicase_suAddB"/>
</dbReference>
<dbReference type="GO" id="GO:0008409">
    <property type="term" value="F:5'-3' exonuclease activity"/>
    <property type="evidence" value="ECO:0007669"/>
    <property type="project" value="UniProtKB-UniRule"/>
</dbReference>
<reference evidence="17 18" key="1">
    <citation type="submission" date="2009-10" db="EMBL/GenBank/DDBJ databases">
        <authorList>
            <person name="Shrivastava S."/>
            <person name="Brinkac L.B."/>
            <person name="Brown J.L."/>
            <person name="Bruce D.B."/>
            <person name="Detter C."/>
            <person name="Green L.D."/>
            <person name="Munk C.A."/>
            <person name="Rogers Y.C."/>
            <person name="Tapia R."/>
            <person name="Saunders E.S."/>
            <person name="Sims D.R."/>
            <person name="Smith L.A."/>
            <person name="Smith T.J."/>
            <person name="Sutton G."/>
            <person name="Brettin T."/>
        </authorList>
    </citation>
    <scope>NUCLEOTIDE SEQUENCE [LARGE SCALE GENOMIC DNA]</scope>
    <source>
        <strain evidence="18">D str. 1873</strain>
    </source>
</reference>
<dbReference type="GO" id="GO:0005524">
    <property type="term" value="F:ATP binding"/>
    <property type="evidence" value="ECO:0007669"/>
    <property type="project" value="UniProtKB-UniRule"/>
</dbReference>
<dbReference type="SUPFAM" id="SSF52540">
    <property type="entry name" value="P-loop containing nucleoside triphosphate hydrolases"/>
    <property type="match status" value="2"/>
</dbReference>
<comment type="cofactor">
    <cofactor evidence="14">
        <name>Mg(2+)</name>
        <dbReference type="ChEBI" id="CHEBI:18420"/>
    </cofactor>
</comment>
<evidence type="ECO:0000256" key="14">
    <source>
        <dbReference type="HAMAP-Rule" id="MF_01452"/>
    </source>
</evidence>
<evidence type="ECO:0000256" key="12">
    <source>
        <dbReference type="ARBA" id="ARBA00023125"/>
    </source>
</evidence>
<evidence type="ECO:0000259" key="15">
    <source>
        <dbReference type="Pfam" id="PF12705"/>
    </source>
</evidence>
<comment type="function">
    <text evidence="14">The heterodimer acts as both an ATP-dependent DNA helicase and an ATP-dependent, dual-direction single-stranded exonuclease. Recognizes the chi site generating a DNA molecule suitable for the initiation of homologous recombination. The AddB subunit has 5' -&gt; 3' nuclease activity but not helicase activity.</text>
</comment>
<evidence type="ECO:0000256" key="13">
    <source>
        <dbReference type="ARBA" id="ARBA00023204"/>
    </source>
</evidence>
<keyword evidence="3 14" id="KW-0479">Metal-binding</keyword>
<dbReference type="InterPro" id="IPR011335">
    <property type="entry name" value="Restrct_endonuc-II-like"/>
</dbReference>
<keyword evidence="8 14" id="KW-0269">Exonuclease</keyword>
<organism evidence="17 18">
    <name type="scientific">Clostridium botulinum D str. 1873</name>
    <dbReference type="NCBI Taxonomy" id="592027"/>
    <lineage>
        <taxon>Bacteria</taxon>
        <taxon>Bacillati</taxon>
        <taxon>Bacillota</taxon>
        <taxon>Clostridia</taxon>
        <taxon>Eubacteriales</taxon>
        <taxon>Clostridiaceae</taxon>
        <taxon>Clostridium</taxon>
    </lineage>
</organism>
<feature type="binding site" evidence="14">
    <location>
        <position position="786"/>
    </location>
    <ligand>
        <name>[4Fe-4S] cluster</name>
        <dbReference type="ChEBI" id="CHEBI:49883"/>
    </ligand>
</feature>
<comment type="miscellaneous">
    <text evidence="14">Despite having conserved helicase domains, this subunit does not have helicase activity.</text>
</comment>
<dbReference type="PANTHER" id="PTHR30591:SF1">
    <property type="entry name" value="RECBCD ENZYME SUBUNIT RECC"/>
    <property type="match status" value="1"/>
</dbReference>
<keyword evidence="5 14" id="KW-0227">DNA damage</keyword>
<dbReference type="GO" id="GO:0003690">
    <property type="term" value="F:double-stranded DNA binding"/>
    <property type="evidence" value="ECO:0007669"/>
    <property type="project" value="UniProtKB-UniRule"/>
</dbReference>
<evidence type="ECO:0000256" key="8">
    <source>
        <dbReference type="ARBA" id="ARBA00022839"/>
    </source>
</evidence>
<gene>
    <name evidence="14 17" type="primary">addB</name>
    <name evidence="17" type="ORF">CLG_B1805</name>
</gene>
<evidence type="ECO:0000256" key="1">
    <source>
        <dbReference type="ARBA" id="ARBA00022485"/>
    </source>
</evidence>
<keyword evidence="4 14" id="KW-0547">Nucleotide-binding</keyword>
<dbReference type="Proteomes" id="UP000006160">
    <property type="component" value="Unassembled WGS sequence"/>
</dbReference>